<evidence type="ECO:0000256" key="1">
    <source>
        <dbReference type="SAM" id="MobiDB-lite"/>
    </source>
</evidence>
<keyword evidence="4" id="KW-1185">Reference proteome</keyword>
<keyword evidence="2" id="KW-0812">Transmembrane</keyword>
<dbReference type="Proteomes" id="UP000604481">
    <property type="component" value="Unassembled WGS sequence"/>
</dbReference>
<dbReference type="AlphaFoldDB" id="A0A8J7FIF3"/>
<feature type="transmembrane region" description="Helical" evidence="2">
    <location>
        <begin position="119"/>
        <end position="138"/>
    </location>
</feature>
<evidence type="ECO:0000256" key="2">
    <source>
        <dbReference type="SAM" id="Phobius"/>
    </source>
</evidence>
<name>A0A8J7FIF3_9NEIS</name>
<accession>A0A8J7FIF3</accession>
<feature type="region of interest" description="Disordered" evidence="1">
    <location>
        <begin position="315"/>
        <end position="340"/>
    </location>
</feature>
<evidence type="ECO:0000313" key="4">
    <source>
        <dbReference type="Proteomes" id="UP000604481"/>
    </source>
</evidence>
<feature type="transmembrane region" description="Helical" evidence="2">
    <location>
        <begin position="13"/>
        <end position="34"/>
    </location>
</feature>
<feature type="transmembrane region" description="Helical" evidence="2">
    <location>
        <begin position="41"/>
        <end position="60"/>
    </location>
</feature>
<keyword evidence="2" id="KW-1133">Transmembrane helix</keyword>
<keyword evidence="2" id="KW-0472">Membrane</keyword>
<evidence type="ECO:0000313" key="3">
    <source>
        <dbReference type="EMBL" id="MBE9608387.1"/>
    </source>
</evidence>
<sequence>MSATPADSLPMPAWLRTSFQCGAVLLLLLFALSFIQGIDGFLVGLLMTALSLLYLMLGDWGSLQRLFADASGTELLLSPLPYLFGLIILLPTLGWSWLGWQVFRSLALKDHPQARQRTFVFLLLPVILISLPAMYRTIMESKPVDSSSSKSASLAGVIFPPGSTLTYEKTGLFSKRLIAARSPRPLTLGSLAIIAITETISLEGYPDKPDRIRVLLAKPQEIDGWTCNSRDETLLDLTPAGPRLSHCTLIADNGGIRWPAGSMAMMSDNNPDNPVITVSTTSESGPAIMAGVAYCRLEVRYDTQRRLLEVSSVSEPCAATQQTASTPFSEPIPASETSSQ</sequence>
<feature type="transmembrane region" description="Helical" evidence="2">
    <location>
        <begin position="80"/>
        <end position="98"/>
    </location>
</feature>
<protein>
    <submittedName>
        <fullName evidence="3">Uncharacterized protein</fullName>
    </submittedName>
</protein>
<proteinExistence type="predicted"/>
<gene>
    <name evidence="3" type="ORF">INR99_03405</name>
</gene>
<comment type="caution">
    <text evidence="3">The sequence shown here is derived from an EMBL/GenBank/DDBJ whole genome shotgun (WGS) entry which is preliminary data.</text>
</comment>
<feature type="compositionally biased region" description="Polar residues" evidence="1">
    <location>
        <begin position="315"/>
        <end position="328"/>
    </location>
</feature>
<organism evidence="3 4">
    <name type="scientific">Chitinilyticum piscinae</name>
    <dbReference type="NCBI Taxonomy" id="2866724"/>
    <lineage>
        <taxon>Bacteria</taxon>
        <taxon>Pseudomonadati</taxon>
        <taxon>Pseudomonadota</taxon>
        <taxon>Betaproteobacteria</taxon>
        <taxon>Neisseriales</taxon>
        <taxon>Chitinibacteraceae</taxon>
        <taxon>Chitinilyticum</taxon>
    </lineage>
</organism>
<dbReference type="EMBL" id="JADFUA010000001">
    <property type="protein sequence ID" value="MBE9608387.1"/>
    <property type="molecule type" value="Genomic_DNA"/>
</dbReference>
<dbReference type="RefSeq" id="WP_194114877.1">
    <property type="nucleotide sequence ID" value="NZ_JADFUA010000001.1"/>
</dbReference>
<reference evidence="3 4" key="1">
    <citation type="submission" date="2020-10" db="EMBL/GenBank/DDBJ databases">
        <title>The genome sequence of Chitinilyticum litopenaei 4Y14.</title>
        <authorList>
            <person name="Liu Y."/>
        </authorList>
    </citation>
    <scope>NUCLEOTIDE SEQUENCE [LARGE SCALE GENOMIC DNA]</scope>
    <source>
        <strain evidence="3 4">4Y14</strain>
    </source>
</reference>